<keyword evidence="2 7" id="KW-0489">Methyltransferase</keyword>
<dbReference type="CDD" id="cd02440">
    <property type="entry name" value="AdoMet_MTases"/>
    <property type="match status" value="1"/>
</dbReference>
<dbReference type="GO" id="GO:0032259">
    <property type="term" value="P:methylation"/>
    <property type="evidence" value="ECO:0007669"/>
    <property type="project" value="UniProtKB-KW"/>
</dbReference>
<dbReference type="InterPro" id="IPR057206">
    <property type="entry name" value="DUF7884"/>
</dbReference>
<keyword evidence="8" id="KW-1185">Reference proteome</keyword>
<proteinExistence type="inferred from homology"/>
<dbReference type="PANTHER" id="PTHR43667">
    <property type="entry name" value="CYCLOPROPANE-FATTY-ACYL-PHOSPHOLIPID SYNTHASE"/>
    <property type="match status" value="1"/>
</dbReference>
<evidence type="ECO:0000256" key="2">
    <source>
        <dbReference type="ARBA" id="ARBA00022603"/>
    </source>
</evidence>
<dbReference type="GO" id="GO:0008168">
    <property type="term" value="F:methyltransferase activity"/>
    <property type="evidence" value="ECO:0007669"/>
    <property type="project" value="UniProtKB-KW"/>
</dbReference>
<evidence type="ECO:0000313" key="8">
    <source>
        <dbReference type="Proteomes" id="UP000309061"/>
    </source>
</evidence>
<reference evidence="7 8" key="1">
    <citation type="submission" date="2019-11" db="EMBL/GenBank/DDBJ databases">
        <title>The genome sequence of Methylocystis heyeri.</title>
        <authorList>
            <person name="Oshkin I.Y."/>
            <person name="Miroshnikov K."/>
            <person name="Dedysh S.N."/>
        </authorList>
    </citation>
    <scope>NUCLEOTIDE SEQUENCE [LARGE SCALE GENOMIC DNA]</scope>
    <source>
        <strain evidence="7 8">H2</strain>
    </source>
</reference>
<dbReference type="KEGG" id="mhey:H2LOC_016555"/>
<dbReference type="InterPro" id="IPR050723">
    <property type="entry name" value="CFA/CMAS"/>
</dbReference>
<evidence type="ECO:0000256" key="3">
    <source>
        <dbReference type="ARBA" id="ARBA00022679"/>
    </source>
</evidence>
<dbReference type="Proteomes" id="UP000309061">
    <property type="component" value="Chromosome"/>
</dbReference>
<dbReference type="SUPFAM" id="SSF53335">
    <property type="entry name" value="S-adenosyl-L-methionine-dependent methyltransferases"/>
    <property type="match status" value="1"/>
</dbReference>
<dbReference type="Pfam" id="PF02353">
    <property type="entry name" value="CMAS"/>
    <property type="match status" value="1"/>
</dbReference>
<accession>A0A6B8KFC3</accession>
<dbReference type="PANTHER" id="PTHR43667:SF1">
    <property type="entry name" value="CYCLOPROPANE-FATTY-ACYL-PHOSPHOLIPID SYNTHASE"/>
    <property type="match status" value="1"/>
</dbReference>
<keyword evidence="4" id="KW-0949">S-adenosyl-L-methionine</keyword>
<organism evidence="7 8">
    <name type="scientific">Methylocystis heyeri</name>
    <dbReference type="NCBI Taxonomy" id="391905"/>
    <lineage>
        <taxon>Bacteria</taxon>
        <taxon>Pseudomonadati</taxon>
        <taxon>Pseudomonadota</taxon>
        <taxon>Alphaproteobacteria</taxon>
        <taxon>Hyphomicrobiales</taxon>
        <taxon>Methylocystaceae</taxon>
        <taxon>Methylocystis</taxon>
    </lineage>
</organism>
<dbReference type="EMBL" id="CP046052">
    <property type="protein sequence ID" value="QGM47174.1"/>
    <property type="molecule type" value="Genomic_DNA"/>
</dbReference>
<keyword evidence="5" id="KW-0443">Lipid metabolism</keyword>
<evidence type="ECO:0000259" key="6">
    <source>
        <dbReference type="Pfam" id="PF25371"/>
    </source>
</evidence>
<dbReference type="GO" id="GO:0008610">
    <property type="term" value="P:lipid biosynthetic process"/>
    <property type="evidence" value="ECO:0007669"/>
    <property type="project" value="InterPro"/>
</dbReference>
<dbReference type="AlphaFoldDB" id="A0A6B8KFC3"/>
<evidence type="ECO:0000256" key="4">
    <source>
        <dbReference type="ARBA" id="ARBA00022691"/>
    </source>
</evidence>
<dbReference type="Pfam" id="PF25371">
    <property type="entry name" value="DUF7884"/>
    <property type="match status" value="1"/>
</dbReference>
<dbReference type="InterPro" id="IPR029063">
    <property type="entry name" value="SAM-dependent_MTases_sf"/>
</dbReference>
<comment type="similarity">
    <text evidence="1">Belongs to the CFA/CMAS family.</text>
</comment>
<keyword evidence="3 7" id="KW-0808">Transferase</keyword>
<dbReference type="PIRSF" id="PIRSF003085">
    <property type="entry name" value="CMAS"/>
    <property type="match status" value="1"/>
</dbReference>
<dbReference type="Gene3D" id="3.40.50.150">
    <property type="entry name" value="Vaccinia Virus protein VP39"/>
    <property type="match status" value="1"/>
</dbReference>
<gene>
    <name evidence="7" type="ORF">H2LOC_016555</name>
</gene>
<evidence type="ECO:0000256" key="5">
    <source>
        <dbReference type="ARBA" id="ARBA00023098"/>
    </source>
</evidence>
<dbReference type="OrthoDB" id="9782855at2"/>
<evidence type="ECO:0000313" key="7">
    <source>
        <dbReference type="EMBL" id="QGM47174.1"/>
    </source>
</evidence>
<sequence length="421" mass="47269">MFVRRKALHYLRSRLAPDPPSLRIVFWDGQSYDFVDAPRATIRISSPTILKALVRGNFEELARAYVAGEIEAEGPISEVVDAGAGLAESLETLSFLARARGLARFIPFPRSRRKEAADAAYHYNLSNDFYRLWLDDRMIYSCAYFRSGREDIHTAQLQKLDHVCCKLMLRPGDSFLDVGCGWGGLLRWAARCYGARALGVTVSDRQFAYAREQFKAIGAGAAIEVRLDDFRDLKGMQFDKIASVGMYEHVGERNLSDYFRTVSKLLRPGGVFLNHGVVAGASVGRSSGPAGGGFIEKYVFPGGSISPLSRLMAEIPSAGLEIIDVEDLRPHYARTLRLWSQRLEERRDEATRLIGPERYRIWRAYLAGMAYAFERGWLSIAQILACKPLEGHSVSRPWTREYQYDLNPAPPMSGDISTHND</sequence>
<dbReference type="RefSeq" id="WP_136497880.1">
    <property type="nucleotide sequence ID" value="NZ_CP046052.1"/>
</dbReference>
<evidence type="ECO:0000256" key="1">
    <source>
        <dbReference type="ARBA" id="ARBA00010815"/>
    </source>
</evidence>
<dbReference type="InterPro" id="IPR003333">
    <property type="entry name" value="CMAS"/>
</dbReference>
<protein>
    <submittedName>
        <fullName evidence="7">Methyltransferase domain-containing protein</fullName>
    </submittedName>
</protein>
<name>A0A6B8KFC3_9HYPH</name>
<feature type="domain" description="DUF7884" evidence="6">
    <location>
        <begin position="22"/>
        <end position="89"/>
    </location>
</feature>